<evidence type="ECO:0000256" key="3">
    <source>
        <dbReference type="ARBA" id="ARBA00022980"/>
    </source>
</evidence>
<name>A0A915CZU1_9BILA</name>
<keyword evidence="4" id="KW-0687">Ribonucleoprotein</keyword>
<evidence type="ECO:0000256" key="2">
    <source>
        <dbReference type="ARBA" id="ARBA00005436"/>
    </source>
</evidence>
<dbReference type="CDD" id="cd05833">
    <property type="entry name" value="Ribosomal_P2"/>
    <property type="match status" value="1"/>
</dbReference>
<keyword evidence="7" id="KW-1185">Reference proteome</keyword>
<evidence type="ECO:0000256" key="1">
    <source>
        <dbReference type="ARBA" id="ARBA00003362"/>
    </source>
</evidence>
<evidence type="ECO:0000313" key="7">
    <source>
        <dbReference type="Proteomes" id="UP000887574"/>
    </source>
</evidence>
<dbReference type="InterPro" id="IPR044076">
    <property type="entry name" value="Ribosomal_P2"/>
</dbReference>
<keyword evidence="3" id="KW-0689">Ribosomal protein</keyword>
<dbReference type="Proteomes" id="UP000887574">
    <property type="component" value="Unplaced"/>
</dbReference>
<comment type="function">
    <text evidence="1">Plays an important role in the elongation step of protein synthesis.</text>
</comment>
<organism evidence="7 8">
    <name type="scientific">Ditylenchus dipsaci</name>
    <dbReference type="NCBI Taxonomy" id="166011"/>
    <lineage>
        <taxon>Eukaryota</taxon>
        <taxon>Metazoa</taxon>
        <taxon>Ecdysozoa</taxon>
        <taxon>Nematoda</taxon>
        <taxon>Chromadorea</taxon>
        <taxon>Rhabditida</taxon>
        <taxon>Tylenchina</taxon>
        <taxon>Tylenchomorpha</taxon>
        <taxon>Sphaerularioidea</taxon>
        <taxon>Anguinidae</taxon>
        <taxon>Anguininae</taxon>
        <taxon>Ditylenchus</taxon>
    </lineage>
</organism>
<dbReference type="WBParaSite" id="jg14321">
    <property type="protein sequence ID" value="jg14321"/>
    <property type="gene ID" value="jg14321"/>
</dbReference>
<dbReference type="AlphaFoldDB" id="A0A915CZU1"/>
<dbReference type="GO" id="GO:0003735">
    <property type="term" value="F:structural constituent of ribosome"/>
    <property type="evidence" value="ECO:0007669"/>
    <property type="project" value="InterPro"/>
</dbReference>
<accession>A0A915CZU1</accession>
<proteinExistence type="inferred from homology"/>
<protein>
    <recommendedName>
        <fullName evidence="5">Large ribosomal subunit protein P2</fullName>
    </recommendedName>
    <alternativeName>
        <fullName evidence="6">60S acidic ribosomal protein P2</fullName>
    </alternativeName>
</protein>
<evidence type="ECO:0000313" key="8">
    <source>
        <dbReference type="WBParaSite" id="jg14321"/>
    </source>
</evidence>
<dbReference type="GO" id="GO:0022625">
    <property type="term" value="C:cytosolic large ribosomal subunit"/>
    <property type="evidence" value="ECO:0007669"/>
    <property type="project" value="InterPro"/>
</dbReference>
<dbReference type="PANTHER" id="PTHR21141">
    <property type="entry name" value="60S ACIDIC RIBOSOMAL PROTEIN FAMILY MEMBER"/>
    <property type="match status" value="1"/>
</dbReference>
<sequence length="99" mass="10075">MKYLAAYMLCAIAGKENPSFKNIQGVLAAGGLDVDAENAHLDKKLEEVIAAGEKKLASVPSGGGGAVPVAASAPDSSKPAAVAAPAVLFIFVRPRLRSK</sequence>
<evidence type="ECO:0000256" key="4">
    <source>
        <dbReference type="ARBA" id="ARBA00023274"/>
    </source>
</evidence>
<dbReference type="Gene3D" id="1.10.10.1410">
    <property type="match status" value="1"/>
</dbReference>
<comment type="similarity">
    <text evidence="2">Belongs to the eukaryotic ribosomal protein P1/P2 family.</text>
</comment>
<evidence type="ECO:0000256" key="6">
    <source>
        <dbReference type="ARBA" id="ARBA00035443"/>
    </source>
</evidence>
<reference evidence="8" key="1">
    <citation type="submission" date="2022-11" db="UniProtKB">
        <authorList>
            <consortium name="WormBaseParasite"/>
        </authorList>
    </citation>
    <scope>IDENTIFICATION</scope>
</reference>
<dbReference type="InterPro" id="IPR038716">
    <property type="entry name" value="P1/P2_N_sf"/>
</dbReference>
<evidence type="ECO:0000256" key="5">
    <source>
        <dbReference type="ARBA" id="ARBA00035301"/>
    </source>
</evidence>
<dbReference type="PANTHER" id="PTHR21141:SF5">
    <property type="entry name" value="LARGE RIBOSOMAL SUBUNIT PROTEIN P2"/>
    <property type="match status" value="1"/>
</dbReference>
<dbReference type="GO" id="GO:0002182">
    <property type="term" value="P:cytoplasmic translational elongation"/>
    <property type="evidence" value="ECO:0007669"/>
    <property type="project" value="InterPro"/>
</dbReference>